<name>A0A9N9I278_9GLOM</name>
<feature type="compositionally biased region" description="Basic and acidic residues" evidence="1">
    <location>
        <begin position="399"/>
        <end position="410"/>
    </location>
</feature>
<comment type="caution">
    <text evidence="2">The sequence shown here is derived from an EMBL/GenBank/DDBJ whole genome shotgun (WGS) entry which is preliminary data.</text>
</comment>
<feature type="non-terminal residue" evidence="2">
    <location>
        <position position="1"/>
    </location>
</feature>
<evidence type="ECO:0000313" key="2">
    <source>
        <dbReference type="EMBL" id="CAG8716429.1"/>
    </source>
</evidence>
<sequence length="459" mass="52854">IESKRDVLADPAEGNVTKPEETPMGIRDKGRRDSRERNYDAENCPRKDDILQGLSKVNKMQLRKDDGKLRRSPEDLCIVNNETHRDEELHPDLHKREKILDKCSSKYTSIGSVNKASGPICDEIPTTSTAEILREKDNEISKITDETLKLTDETPTMQEDTDIYLEEMTEEYSDDDEAVVTQNSKENDDIDKTASKPKETDRLVARNLKIKYHQEGTRNRPESMSPCDEAEGSHDERICPDPQREVVLVDDDAEKVLVAHDDEKRYVSNNIMDKLEKDERNVESQYGSLNLNEIPSDSINNRNTEERLTYNNTNQYVDGETMDKIKNKRDVDKSQYESLRKSLNLFNHHNMRRQRDAANYRDQGGGYDTIHKKPVNNETDLGDAKHVIRKIGERPTAADYRDQGGGHDTARNGTEPGRTSGRRWMLRVIKKVAMTTYPTTLPEETQRRYNATTIKRNRK</sequence>
<dbReference type="AlphaFoldDB" id="A0A9N9I278"/>
<feature type="compositionally biased region" description="Basic and acidic residues" evidence="1">
    <location>
        <begin position="18"/>
        <end position="47"/>
    </location>
</feature>
<proteinExistence type="predicted"/>
<organism evidence="2 3">
    <name type="scientific">Acaulospora morrowiae</name>
    <dbReference type="NCBI Taxonomy" id="94023"/>
    <lineage>
        <taxon>Eukaryota</taxon>
        <taxon>Fungi</taxon>
        <taxon>Fungi incertae sedis</taxon>
        <taxon>Mucoromycota</taxon>
        <taxon>Glomeromycotina</taxon>
        <taxon>Glomeromycetes</taxon>
        <taxon>Diversisporales</taxon>
        <taxon>Acaulosporaceae</taxon>
        <taxon>Acaulospora</taxon>
    </lineage>
</organism>
<accession>A0A9N9I278</accession>
<dbReference type="Proteomes" id="UP000789342">
    <property type="component" value="Unassembled WGS sequence"/>
</dbReference>
<protein>
    <submittedName>
        <fullName evidence="2">1625_t:CDS:1</fullName>
    </submittedName>
</protein>
<feature type="region of interest" description="Disordered" evidence="1">
    <location>
        <begin position="1"/>
        <end position="47"/>
    </location>
</feature>
<keyword evidence="3" id="KW-1185">Reference proteome</keyword>
<feature type="compositionally biased region" description="Basic and acidic residues" evidence="1">
    <location>
        <begin position="185"/>
        <end position="195"/>
    </location>
</feature>
<evidence type="ECO:0000256" key="1">
    <source>
        <dbReference type="SAM" id="MobiDB-lite"/>
    </source>
</evidence>
<feature type="non-terminal residue" evidence="2">
    <location>
        <position position="459"/>
    </location>
</feature>
<feature type="region of interest" description="Disordered" evidence="1">
    <location>
        <begin position="214"/>
        <end position="237"/>
    </location>
</feature>
<gene>
    <name evidence="2" type="ORF">AMORRO_LOCUS13034</name>
</gene>
<dbReference type="EMBL" id="CAJVPV010020970">
    <property type="protein sequence ID" value="CAG8716429.1"/>
    <property type="molecule type" value="Genomic_DNA"/>
</dbReference>
<feature type="region of interest" description="Disordered" evidence="1">
    <location>
        <begin position="172"/>
        <end position="195"/>
    </location>
</feature>
<evidence type="ECO:0000313" key="3">
    <source>
        <dbReference type="Proteomes" id="UP000789342"/>
    </source>
</evidence>
<reference evidence="2" key="1">
    <citation type="submission" date="2021-06" db="EMBL/GenBank/DDBJ databases">
        <authorList>
            <person name="Kallberg Y."/>
            <person name="Tangrot J."/>
            <person name="Rosling A."/>
        </authorList>
    </citation>
    <scope>NUCLEOTIDE SEQUENCE</scope>
    <source>
        <strain evidence="2">CL551</strain>
    </source>
</reference>
<feature type="region of interest" description="Disordered" evidence="1">
    <location>
        <begin position="392"/>
        <end position="422"/>
    </location>
</feature>